<organism evidence="14 15">
    <name type="scientific">Dictyostelium discoideum</name>
    <name type="common">Social amoeba</name>
    <dbReference type="NCBI Taxonomy" id="44689"/>
    <lineage>
        <taxon>Eukaryota</taxon>
        <taxon>Amoebozoa</taxon>
        <taxon>Evosea</taxon>
        <taxon>Eumycetozoa</taxon>
        <taxon>Dictyostelia</taxon>
        <taxon>Dictyosteliales</taxon>
        <taxon>Dictyosteliaceae</taxon>
        <taxon>Dictyostelium</taxon>
    </lineage>
</organism>
<comment type="similarity">
    <text evidence="2">Belongs to the ERG28 family.</text>
</comment>
<evidence type="ECO:0008006" key="16">
    <source>
        <dbReference type="Google" id="ProtNLM"/>
    </source>
</evidence>
<dbReference type="GO" id="GO:0030674">
    <property type="term" value="F:protein-macromolecule adaptor activity"/>
    <property type="evidence" value="ECO:0000318"/>
    <property type="project" value="GO_Central"/>
</dbReference>
<dbReference type="InterPro" id="IPR005352">
    <property type="entry name" value="Erg28"/>
</dbReference>
<dbReference type="STRING" id="44689.Q54I19"/>
<feature type="transmembrane region" description="Helical" evidence="13">
    <location>
        <begin position="6"/>
        <end position="24"/>
    </location>
</feature>
<dbReference type="dictyBase" id="DDB_G0289065"/>
<keyword evidence="10 13" id="KW-0472">Membrane</keyword>
<feature type="transmembrane region" description="Helical" evidence="13">
    <location>
        <begin position="44"/>
        <end position="65"/>
    </location>
</feature>
<accession>Q54I19</accession>
<evidence type="ECO:0000256" key="3">
    <source>
        <dbReference type="ARBA" id="ARBA00022516"/>
    </source>
</evidence>
<evidence type="ECO:0000256" key="2">
    <source>
        <dbReference type="ARBA" id="ARBA00005377"/>
    </source>
</evidence>
<dbReference type="VEuPathDB" id="AmoebaDB:DDB_G0289065"/>
<dbReference type="EMBL" id="AAFI02000129">
    <property type="protein sequence ID" value="EAL62911.1"/>
    <property type="molecule type" value="Genomic_DNA"/>
</dbReference>
<keyword evidence="9" id="KW-0443">Lipid metabolism</keyword>
<keyword evidence="11" id="KW-1207">Sterol metabolism</keyword>
<evidence type="ECO:0000256" key="7">
    <source>
        <dbReference type="ARBA" id="ARBA00022989"/>
    </source>
</evidence>
<evidence type="ECO:0000313" key="14">
    <source>
        <dbReference type="EMBL" id="EAL62911.1"/>
    </source>
</evidence>
<keyword evidence="6" id="KW-0752">Steroid biosynthesis</keyword>
<evidence type="ECO:0000256" key="12">
    <source>
        <dbReference type="ARBA" id="ARBA00023221"/>
    </source>
</evidence>
<dbReference type="KEGG" id="ddi:DDB_G0289065"/>
<dbReference type="Pfam" id="PF03694">
    <property type="entry name" value="Erg28"/>
    <property type="match status" value="1"/>
</dbReference>
<dbReference type="PANTHER" id="PTHR15451">
    <property type="entry name" value="ERGOSTEROL BIOSYNTHETIC PROTEIN 28-RELATED"/>
    <property type="match status" value="1"/>
</dbReference>
<protein>
    <recommendedName>
        <fullName evidence="16">Ergosterol biosynthetic protein 28 homolog</fullName>
    </recommendedName>
</protein>
<dbReference type="PhylomeDB" id="Q54I19"/>
<evidence type="ECO:0000256" key="11">
    <source>
        <dbReference type="ARBA" id="ARBA00023166"/>
    </source>
</evidence>
<evidence type="ECO:0000313" key="15">
    <source>
        <dbReference type="Proteomes" id="UP000002195"/>
    </source>
</evidence>
<comment type="caution">
    <text evidence="14">The sequence shown here is derived from an EMBL/GenBank/DDBJ whole genome shotgun (WGS) entry which is preliminary data.</text>
</comment>
<dbReference type="GO" id="GO:0005789">
    <property type="term" value="C:endoplasmic reticulum membrane"/>
    <property type="evidence" value="ECO:0007669"/>
    <property type="project" value="UniProtKB-SubCell"/>
</dbReference>
<dbReference type="AlphaFoldDB" id="Q54I19"/>
<gene>
    <name evidence="14" type="ORF">DDB_G0289065</name>
</gene>
<sequence length="123" mass="14447">METFAIWLLMVGLYRVFMSFLILIQTDVLKKVIYPLKPIEVSPLFCRMAFMWVISNAILTITTSLNMDNKPLYFITWLTFVIGLSHFMLEQFYFKTNTLKSNLSQLFFATPCLVIMGIKLLNW</sequence>
<dbReference type="GO" id="GO:0005783">
    <property type="term" value="C:endoplasmic reticulum"/>
    <property type="evidence" value="ECO:0000318"/>
    <property type="project" value="GO_Central"/>
</dbReference>
<evidence type="ECO:0000256" key="13">
    <source>
        <dbReference type="SAM" id="Phobius"/>
    </source>
</evidence>
<comment type="subcellular location">
    <subcellularLocation>
        <location evidence="1">Endoplasmic reticulum membrane</location>
        <topology evidence="1">Multi-pass membrane protein</topology>
    </subcellularLocation>
</comment>
<dbReference type="InParanoid" id="Q54I19"/>
<reference evidence="14 15" key="1">
    <citation type="journal article" date="2005" name="Nature">
        <title>The genome of the social amoeba Dictyostelium discoideum.</title>
        <authorList>
            <consortium name="The Dictyostelium discoideum Sequencing Consortium"/>
            <person name="Eichinger L."/>
            <person name="Pachebat J.A."/>
            <person name="Glockner G."/>
            <person name="Rajandream M.A."/>
            <person name="Sucgang R."/>
            <person name="Berriman M."/>
            <person name="Song J."/>
            <person name="Olsen R."/>
            <person name="Szafranski K."/>
            <person name="Xu Q."/>
            <person name="Tunggal B."/>
            <person name="Kummerfeld S."/>
            <person name="Madera M."/>
            <person name="Konfortov B.A."/>
            <person name="Rivero F."/>
            <person name="Bankier A.T."/>
            <person name="Lehmann R."/>
            <person name="Hamlin N."/>
            <person name="Davies R."/>
            <person name="Gaudet P."/>
            <person name="Fey P."/>
            <person name="Pilcher K."/>
            <person name="Chen G."/>
            <person name="Saunders D."/>
            <person name="Sodergren E."/>
            <person name="Davis P."/>
            <person name="Kerhornou A."/>
            <person name="Nie X."/>
            <person name="Hall N."/>
            <person name="Anjard C."/>
            <person name="Hemphill L."/>
            <person name="Bason N."/>
            <person name="Farbrother P."/>
            <person name="Desany B."/>
            <person name="Just E."/>
            <person name="Morio T."/>
            <person name="Rost R."/>
            <person name="Churcher C."/>
            <person name="Cooper J."/>
            <person name="Haydock S."/>
            <person name="van Driessche N."/>
            <person name="Cronin A."/>
            <person name="Goodhead I."/>
            <person name="Muzny D."/>
            <person name="Mourier T."/>
            <person name="Pain A."/>
            <person name="Lu M."/>
            <person name="Harper D."/>
            <person name="Lindsay R."/>
            <person name="Hauser H."/>
            <person name="James K."/>
            <person name="Quiles M."/>
            <person name="Madan Babu M."/>
            <person name="Saito T."/>
            <person name="Buchrieser C."/>
            <person name="Wardroper A."/>
            <person name="Felder M."/>
            <person name="Thangavelu M."/>
            <person name="Johnson D."/>
            <person name="Knights A."/>
            <person name="Loulseged H."/>
            <person name="Mungall K."/>
            <person name="Oliver K."/>
            <person name="Price C."/>
            <person name="Quail M.A."/>
            <person name="Urushihara H."/>
            <person name="Hernandez J."/>
            <person name="Rabbinowitsch E."/>
            <person name="Steffen D."/>
            <person name="Sanders M."/>
            <person name="Ma J."/>
            <person name="Kohara Y."/>
            <person name="Sharp S."/>
            <person name="Simmonds M."/>
            <person name="Spiegler S."/>
            <person name="Tivey A."/>
            <person name="Sugano S."/>
            <person name="White B."/>
            <person name="Walker D."/>
            <person name="Woodward J."/>
            <person name="Winckler T."/>
            <person name="Tanaka Y."/>
            <person name="Shaulsky G."/>
            <person name="Schleicher M."/>
            <person name="Weinstock G."/>
            <person name="Rosenthal A."/>
            <person name="Cox E.C."/>
            <person name="Chisholm R.L."/>
            <person name="Gibbs R."/>
            <person name="Loomis W.F."/>
            <person name="Platzer M."/>
            <person name="Kay R.R."/>
            <person name="Williams J."/>
            <person name="Dear P.H."/>
            <person name="Noegel A.A."/>
            <person name="Barrell B."/>
            <person name="Kuspa A."/>
        </authorList>
    </citation>
    <scope>NUCLEOTIDE SEQUENCE [LARGE SCALE GENOMIC DNA]</scope>
    <source>
        <strain evidence="14 15">AX4</strain>
    </source>
</reference>
<evidence type="ECO:0000256" key="1">
    <source>
        <dbReference type="ARBA" id="ARBA00004477"/>
    </source>
</evidence>
<feature type="transmembrane region" description="Helical" evidence="13">
    <location>
        <begin position="71"/>
        <end position="89"/>
    </location>
</feature>
<evidence type="ECO:0000256" key="8">
    <source>
        <dbReference type="ARBA" id="ARBA00023011"/>
    </source>
</evidence>
<dbReference type="OMA" id="METFAIW"/>
<keyword evidence="3" id="KW-0444">Lipid biosynthesis</keyword>
<dbReference type="Proteomes" id="UP000002195">
    <property type="component" value="Unassembled WGS sequence"/>
</dbReference>
<keyword evidence="12" id="KW-0753">Steroid metabolism</keyword>
<keyword evidence="15" id="KW-1185">Reference proteome</keyword>
<dbReference type="FunCoup" id="Q54I19">
    <property type="interactions" value="83"/>
</dbReference>
<feature type="transmembrane region" description="Helical" evidence="13">
    <location>
        <begin position="101"/>
        <end position="121"/>
    </location>
</feature>
<evidence type="ECO:0000256" key="4">
    <source>
        <dbReference type="ARBA" id="ARBA00022692"/>
    </source>
</evidence>
<dbReference type="GeneID" id="8626944"/>
<dbReference type="PANTHER" id="PTHR15451:SF19">
    <property type="entry name" value="ERGOSTEROL BIOSYNTHETIC PROTEIN 28 HOMOLOG"/>
    <property type="match status" value="1"/>
</dbReference>
<dbReference type="GO" id="GO:0016126">
    <property type="term" value="P:sterol biosynthetic process"/>
    <property type="evidence" value="ECO:0007669"/>
    <property type="project" value="UniProtKB-KW"/>
</dbReference>
<dbReference type="SMR" id="Q54I19"/>
<evidence type="ECO:0000256" key="10">
    <source>
        <dbReference type="ARBA" id="ARBA00023136"/>
    </source>
</evidence>
<keyword evidence="7 13" id="KW-1133">Transmembrane helix</keyword>
<evidence type="ECO:0000256" key="5">
    <source>
        <dbReference type="ARBA" id="ARBA00022824"/>
    </source>
</evidence>
<evidence type="ECO:0000256" key="9">
    <source>
        <dbReference type="ARBA" id="ARBA00023098"/>
    </source>
</evidence>
<keyword evidence="5" id="KW-0256">Endoplasmic reticulum</keyword>
<keyword evidence="8" id="KW-0756">Sterol biosynthesis</keyword>
<dbReference type="HOGENOM" id="CLU_2019529_0_0_1"/>
<dbReference type="PaxDb" id="44689-DDB0188241"/>
<evidence type="ECO:0000256" key="6">
    <source>
        <dbReference type="ARBA" id="ARBA00022955"/>
    </source>
</evidence>
<proteinExistence type="inferred from homology"/>
<dbReference type="RefSeq" id="XP_636415.1">
    <property type="nucleotide sequence ID" value="XM_631323.1"/>
</dbReference>
<keyword evidence="4 13" id="KW-0812">Transmembrane</keyword>
<name>Q54I19_DICDI</name>